<dbReference type="OrthoDB" id="3271139at2759"/>
<dbReference type="HOGENOM" id="CLU_011584_0_2_1"/>
<dbReference type="VEuPathDB" id="FungiDB:CC1G_15120"/>
<dbReference type="AlphaFoldDB" id="D6RPL1"/>
<dbReference type="GeneID" id="9379162"/>
<feature type="region of interest" description="Disordered" evidence="1">
    <location>
        <begin position="485"/>
        <end position="508"/>
    </location>
</feature>
<keyword evidence="4" id="KW-1185">Reference proteome</keyword>
<dbReference type="PANTHER" id="PTHR38248">
    <property type="entry name" value="FUNK1 6"/>
    <property type="match status" value="1"/>
</dbReference>
<keyword evidence="3" id="KW-0418">Kinase</keyword>
<sequence length="725" mass="82190">MPSEFQSYGIDDFMELFMPNNHLAALEPLLKDLKKQKVLAPRVRSGVRTTSPSTGRPVYSHSLRTFKTSFGSSTINPKRVLKSLQTAWNAVRRSLHRAKSAPVNACSISLNGSLGGCVTTSPEGPRESTNVVMPLRFITRDPDHDDEREISPGFIADIESIMKEDARRTFVRGITIENDMLSLWYASRSHTAQSVPFSMVNHPDLVVAAFASLICATPAGLGYDQKVTLLSDQTYVYELPPDTERTTPAYFKTIHLLSDREASIHRARVWRVKRVVSNSDLRRVPGTRDEVLKDVYVDEHAKTEADIQDDLFHDIASFARNEDWRSHVLLKDLEKEDLDPLESALEGENFKHLFLRIVAKHLNEPGDPLLSGKGNRRRRCQFVYEDVATALYNIPTLGEAIEVIKHCVLALRLMFCAGWVHRDVSPGNILAVKLDSTSGWKVKISDLEYATRFPRQSSSEVTGDDHIRGTPSFMACEVQRGSYWKESKPTGGRRGRQKQSSTEDAPTHPVIHSYQHDLESLWWIILWLIAMRRRDGADSRALTEHLFQQTMDTGYISMRWLFFKEGLDELSTAWWASFPSILKDDFLPHLDDLRGELLASYTQRNEANSVMDVESYSWVIGVPLTLFFAIVDQTRAQWGGIEMDLRDAPTDDSPPTPAREQDVHPLPPPSHQAYHVAARKPKLTIGRPAVERTEGPRTRSMTKRMAENQLDASRGNRSKRPTRYM</sequence>
<keyword evidence="3" id="KW-0808">Transferase</keyword>
<accession>D6RPL1</accession>
<dbReference type="Proteomes" id="UP000001861">
    <property type="component" value="Unassembled WGS sequence"/>
</dbReference>
<dbReference type="Pfam" id="PF17667">
    <property type="entry name" value="Pkinase_fungal"/>
    <property type="match status" value="1"/>
</dbReference>
<proteinExistence type="predicted"/>
<dbReference type="InParanoid" id="D6RPL1"/>
<feature type="domain" description="Fungal-type protein kinase" evidence="2">
    <location>
        <begin position="142"/>
        <end position="528"/>
    </location>
</feature>
<evidence type="ECO:0000313" key="3">
    <source>
        <dbReference type="EMBL" id="EFI26986.1"/>
    </source>
</evidence>
<dbReference type="KEGG" id="cci:CC1G_15120"/>
<feature type="compositionally biased region" description="Basic residues" evidence="1">
    <location>
        <begin position="716"/>
        <end position="725"/>
    </location>
</feature>
<dbReference type="SUPFAM" id="SSF56112">
    <property type="entry name" value="Protein kinase-like (PK-like)"/>
    <property type="match status" value="1"/>
</dbReference>
<dbReference type="InterPro" id="IPR011009">
    <property type="entry name" value="Kinase-like_dom_sf"/>
</dbReference>
<gene>
    <name evidence="3" type="ORF">CC1G_15120</name>
</gene>
<dbReference type="PANTHER" id="PTHR38248:SF2">
    <property type="entry name" value="FUNK1 11"/>
    <property type="match status" value="1"/>
</dbReference>
<name>D6RPL1_COPC7</name>
<dbReference type="InterPro" id="IPR040976">
    <property type="entry name" value="Pkinase_fungal"/>
</dbReference>
<dbReference type="GO" id="GO:0016301">
    <property type="term" value="F:kinase activity"/>
    <property type="evidence" value="ECO:0007669"/>
    <property type="project" value="UniProtKB-KW"/>
</dbReference>
<evidence type="ECO:0000259" key="2">
    <source>
        <dbReference type="Pfam" id="PF17667"/>
    </source>
</evidence>
<organism evidence="3 4">
    <name type="scientific">Coprinopsis cinerea (strain Okayama-7 / 130 / ATCC MYA-4618 / FGSC 9003)</name>
    <name type="common">Inky cap fungus</name>
    <name type="synonym">Hormographiella aspergillata</name>
    <dbReference type="NCBI Taxonomy" id="240176"/>
    <lineage>
        <taxon>Eukaryota</taxon>
        <taxon>Fungi</taxon>
        <taxon>Dikarya</taxon>
        <taxon>Basidiomycota</taxon>
        <taxon>Agaricomycotina</taxon>
        <taxon>Agaricomycetes</taxon>
        <taxon>Agaricomycetidae</taxon>
        <taxon>Agaricales</taxon>
        <taxon>Agaricineae</taxon>
        <taxon>Psathyrellaceae</taxon>
        <taxon>Coprinopsis</taxon>
    </lineage>
</organism>
<evidence type="ECO:0000256" key="1">
    <source>
        <dbReference type="SAM" id="MobiDB-lite"/>
    </source>
</evidence>
<evidence type="ECO:0000313" key="4">
    <source>
        <dbReference type="Proteomes" id="UP000001861"/>
    </source>
</evidence>
<comment type="caution">
    <text evidence="3">The sequence shown here is derived from an EMBL/GenBank/DDBJ whole genome shotgun (WGS) entry which is preliminary data.</text>
</comment>
<feature type="region of interest" description="Disordered" evidence="1">
    <location>
        <begin position="644"/>
        <end position="725"/>
    </location>
</feature>
<protein>
    <submittedName>
        <fullName evidence="3">Other/FunK1 protein kinase</fullName>
    </submittedName>
</protein>
<dbReference type="Gene3D" id="1.10.510.10">
    <property type="entry name" value="Transferase(Phosphotransferase) domain 1"/>
    <property type="match status" value="1"/>
</dbReference>
<reference evidence="3 4" key="1">
    <citation type="journal article" date="2010" name="Proc. Natl. Acad. Sci. U.S.A.">
        <title>Insights into evolution of multicellular fungi from the assembled chromosomes of the mushroom Coprinopsis cinerea (Coprinus cinereus).</title>
        <authorList>
            <person name="Stajich J.E."/>
            <person name="Wilke S.K."/>
            <person name="Ahren D."/>
            <person name="Au C.H."/>
            <person name="Birren B.W."/>
            <person name="Borodovsky M."/>
            <person name="Burns C."/>
            <person name="Canback B."/>
            <person name="Casselton L.A."/>
            <person name="Cheng C.K."/>
            <person name="Deng J."/>
            <person name="Dietrich F.S."/>
            <person name="Fargo D.C."/>
            <person name="Farman M.L."/>
            <person name="Gathman A.C."/>
            <person name="Goldberg J."/>
            <person name="Guigo R."/>
            <person name="Hoegger P.J."/>
            <person name="Hooker J.B."/>
            <person name="Huggins A."/>
            <person name="James T.Y."/>
            <person name="Kamada T."/>
            <person name="Kilaru S."/>
            <person name="Kodira C."/>
            <person name="Kues U."/>
            <person name="Kupfer D."/>
            <person name="Kwan H.S."/>
            <person name="Lomsadze A."/>
            <person name="Li W."/>
            <person name="Lilly W.W."/>
            <person name="Ma L.J."/>
            <person name="Mackey A.J."/>
            <person name="Manning G."/>
            <person name="Martin F."/>
            <person name="Muraguchi H."/>
            <person name="Natvig D.O."/>
            <person name="Palmerini H."/>
            <person name="Ramesh M.A."/>
            <person name="Rehmeyer C.J."/>
            <person name="Roe B.A."/>
            <person name="Shenoy N."/>
            <person name="Stanke M."/>
            <person name="Ter-Hovhannisyan V."/>
            <person name="Tunlid A."/>
            <person name="Velagapudi R."/>
            <person name="Vision T.J."/>
            <person name="Zeng Q."/>
            <person name="Zolan M.E."/>
            <person name="Pukkila P.J."/>
        </authorList>
    </citation>
    <scope>NUCLEOTIDE SEQUENCE [LARGE SCALE GENOMIC DNA]</scope>
    <source>
        <strain evidence="4">Okayama-7 / 130 / ATCC MYA-4618 / FGSC 9003</strain>
    </source>
</reference>
<dbReference type="RefSeq" id="XP_002910480.1">
    <property type="nucleotide sequence ID" value="XM_002910434.1"/>
</dbReference>
<dbReference type="EMBL" id="AACS02000009">
    <property type="protein sequence ID" value="EFI26986.1"/>
    <property type="molecule type" value="Genomic_DNA"/>
</dbReference>